<gene>
    <name evidence="6" type="ORF">Izhevsk_178</name>
</gene>
<evidence type="ECO:0000259" key="5">
    <source>
        <dbReference type="Pfam" id="PF00303"/>
    </source>
</evidence>
<evidence type="ECO:0000256" key="4">
    <source>
        <dbReference type="ARBA" id="ARBA00022679"/>
    </source>
</evidence>
<dbReference type="InterPro" id="IPR023451">
    <property type="entry name" value="Thymidate_synth/dCMP_Mease_dom"/>
</dbReference>
<dbReference type="GO" id="GO:0032259">
    <property type="term" value="P:methylation"/>
    <property type="evidence" value="ECO:0007669"/>
    <property type="project" value="UniProtKB-KW"/>
</dbReference>
<accession>A0A6H0X6C2</accession>
<dbReference type="EMBL" id="MT254578">
    <property type="protein sequence ID" value="QIW89859.1"/>
    <property type="molecule type" value="Genomic_DNA"/>
</dbReference>
<proteinExistence type="inferred from homology"/>
<dbReference type="GO" id="GO:0006231">
    <property type="term" value="P:dTMP biosynthetic process"/>
    <property type="evidence" value="ECO:0007669"/>
    <property type="project" value="InterPro"/>
</dbReference>
<dbReference type="PANTHER" id="PTHR11548">
    <property type="entry name" value="THYMIDYLATE SYNTHASE 1"/>
    <property type="match status" value="1"/>
</dbReference>
<dbReference type="InterPro" id="IPR036926">
    <property type="entry name" value="Thymidate_synth/dCMP_Mease_sf"/>
</dbReference>
<evidence type="ECO:0000256" key="3">
    <source>
        <dbReference type="ARBA" id="ARBA00022603"/>
    </source>
</evidence>
<dbReference type="PRINTS" id="PR00108">
    <property type="entry name" value="THYMDSNTHASE"/>
</dbReference>
<dbReference type="Pfam" id="PF00303">
    <property type="entry name" value="Thymidylat_synt"/>
    <property type="match status" value="1"/>
</dbReference>
<name>A0A6H0X6C2_9CAUD</name>
<dbReference type="InterPro" id="IPR045097">
    <property type="entry name" value="Thymidate_synth/dCMP_Mease"/>
</dbReference>
<feature type="domain" description="Thymidylate synthase/dCMP hydroxymethylase" evidence="5">
    <location>
        <begin position="8"/>
        <end position="275"/>
    </location>
</feature>
<dbReference type="EC" id="2.1.1.45" evidence="2"/>
<evidence type="ECO:0000313" key="7">
    <source>
        <dbReference type="Proteomes" id="UP000503405"/>
    </source>
</evidence>
<dbReference type="InterPro" id="IPR000398">
    <property type="entry name" value="Thymidylate_synthase"/>
</dbReference>
<evidence type="ECO:0000313" key="6">
    <source>
        <dbReference type="EMBL" id="QIW89859.1"/>
    </source>
</evidence>
<evidence type="ECO:0000256" key="1">
    <source>
        <dbReference type="ARBA" id="ARBA00009972"/>
    </source>
</evidence>
<dbReference type="CDD" id="cd00351">
    <property type="entry name" value="TS_Pyrimidine_HMase"/>
    <property type="match status" value="1"/>
</dbReference>
<organism evidence="6 7">
    <name type="scientific">Bacillus phage Izhevsk</name>
    <dbReference type="NCBI Taxonomy" id="2724322"/>
    <lineage>
        <taxon>Viruses</taxon>
        <taxon>Duplodnaviria</taxon>
        <taxon>Heunggongvirae</taxon>
        <taxon>Uroviricota</taxon>
        <taxon>Caudoviricetes</taxon>
        <taxon>Joanripponvirinae</taxon>
        <taxon>Tsamsavirus</taxon>
        <taxon>Tsamsavirus izhevsk</taxon>
    </lineage>
</organism>
<protein>
    <recommendedName>
        <fullName evidence="2">thymidylate synthase</fullName>
        <ecNumber evidence="2">2.1.1.45</ecNumber>
    </recommendedName>
</protein>
<dbReference type="PANTHER" id="PTHR11548:SF1">
    <property type="entry name" value="THYMIDYLATE SYNTHASE 1"/>
    <property type="match status" value="1"/>
</dbReference>
<keyword evidence="7" id="KW-1185">Reference proteome</keyword>
<dbReference type="HAMAP" id="MF_00008">
    <property type="entry name" value="Thymidy_synth_bact"/>
    <property type="match status" value="1"/>
</dbReference>
<keyword evidence="3" id="KW-0489">Methyltransferase</keyword>
<sequence>MNKADLIYKQNLRRILEEGSWDENPRPRYESDGEPAHSIFITQVFEEYDISKGETPITTLRPIAIKKAIDEICWIYQDQTSDLAVLEEKYGIYWWRAWGLSDGTIGQRYGATVRKYDLLNNFLEGIRKDPFGRRHILSLWQVLDLISTEGLSPCAFQFIGSCRRVEEDMYFDLTLIQRSSDYAVAGHINMMQYLALQMMIAHHLGMKVGKFARFTQNLHIYDRHIEQVEEMLRREPAKEQPQLILKAEGKSFYEITSDDFELINYNPVRPQLKFELGI</sequence>
<comment type="similarity">
    <text evidence="1">Belongs to the thymidylate synthase family.</text>
</comment>
<dbReference type="SUPFAM" id="SSF55831">
    <property type="entry name" value="Thymidylate synthase/dCMP hydroxymethylase"/>
    <property type="match status" value="1"/>
</dbReference>
<reference evidence="6 7" key="1">
    <citation type="submission" date="2020-03" db="EMBL/GenBank/DDBJ databases">
        <authorList>
            <person name="Skorynina A."/>
            <person name="Kazantseva O."/>
            <person name="Baycher S."/>
            <person name="Piligrimova E."/>
            <person name="Kuliabin V."/>
            <person name="Shadrin A."/>
        </authorList>
    </citation>
    <scope>NUCLEOTIDE SEQUENCE [LARGE SCALE GENOMIC DNA]</scope>
</reference>
<dbReference type="GO" id="GO:0004799">
    <property type="term" value="F:thymidylate synthase activity"/>
    <property type="evidence" value="ECO:0007669"/>
    <property type="project" value="UniProtKB-EC"/>
</dbReference>
<dbReference type="Proteomes" id="UP000503405">
    <property type="component" value="Segment"/>
</dbReference>
<keyword evidence="4" id="KW-0808">Transferase</keyword>
<evidence type="ECO:0000256" key="2">
    <source>
        <dbReference type="ARBA" id="ARBA00011947"/>
    </source>
</evidence>
<dbReference type="Gene3D" id="3.30.572.10">
    <property type="entry name" value="Thymidylate synthase/dCMP hydroxymethylase domain"/>
    <property type="match status" value="1"/>
</dbReference>
<dbReference type="NCBIfam" id="NF002495">
    <property type="entry name" value="PRK01827.1-1"/>
    <property type="match status" value="1"/>
</dbReference>